<evidence type="ECO:0000313" key="6">
    <source>
        <dbReference type="EMBL" id="QDT24341.1"/>
    </source>
</evidence>
<evidence type="ECO:0000256" key="4">
    <source>
        <dbReference type="SAM" id="MobiDB-lite"/>
    </source>
</evidence>
<keyword evidence="1 6" id="KW-0489">Methyltransferase</keyword>
<dbReference type="AlphaFoldDB" id="A0A517PY79"/>
<reference evidence="6 7" key="1">
    <citation type="submission" date="2019-02" db="EMBL/GenBank/DDBJ databases">
        <title>Deep-cultivation of Planctomycetes and their phenomic and genomic characterization uncovers novel biology.</title>
        <authorList>
            <person name="Wiegand S."/>
            <person name="Jogler M."/>
            <person name="Boedeker C."/>
            <person name="Pinto D."/>
            <person name="Vollmers J."/>
            <person name="Rivas-Marin E."/>
            <person name="Kohn T."/>
            <person name="Peeters S.H."/>
            <person name="Heuer A."/>
            <person name="Rast P."/>
            <person name="Oberbeckmann S."/>
            <person name="Bunk B."/>
            <person name="Jeske O."/>
            <person name="Meyerdierks A."/>
            <person name="Storesund J.E."/>
            <person name="Kallscheuer N."/>
            <person name="Luecker S."/>
            <person name="Lage O.M."/>
            <person name="Pohl T."/>
            <person name="Merkel B.J."/>
            <person name="Hornburger P."/>
            <person name="Mueller R.-W."/>
            <person name="Bruemmer F."/>
            <person name="Labrenz M."/>
            <person name="Spormann A.M."/>
            <person name="Op den Camp H."/>
            <person name="Overmann J."/>
            <person name="Amann R."/>
            <person name="Jetten M.S.M."/>
            <person name="Mascher T."/>
            <person name="Medema M.H."/>
            <person name="Devos D.P."/>
            <person name="Kaster A.-K."/>
            <person name="Ovreas L."/>
            <person name="Rohde M."/>
            <person name="Galperin M.Y."/>
            <person name="Jogler C."/>
        </authorList>
    </citation>
    <scope>NUCLEOTIDE SEQUENCE [LARGE SCALE GENOMIC DNA]</scope>
    <source>
        <strain evidence="6 7">HG66A1</strain>
    </source>
</reference>
<dbReference type="EC" id="2.1.1.-" evidence="3"/>
<dbReference type="InterPro" id="IPR029063">
    <property type="entry name" value="SAM-dependent_MTases_sf"/>
</dbReference>
<dbReference type="InterPro" id="IPR002941">
    <property type="entry name" value="DNA_methylase_N4/N6"/>
</dbReference>
<sequence length="356" mass="39648">MNNSNNNTNRITTHHSTDRSWTIHHGDVNKVLPTLPPVTFDGTFFDPPYGLNFMGEEWDGTLPPVSVLEGLLRLCKPGAYLLAFGHPRTFHRLVCNIEDAGWEIRDTLCWLYGDGFPKGKNIGQTLGERWGNYHTLLKPAWEPIILAMKPVDGKFVKNATNHGCGGLNIGDCRIGTTCYTKRSHQAPSPMLADGTDKGRHPANLILNERAAALLDEQYGTSRSRRSRRRKAGSNVGNGKTLKAFRSRMDVVEGYGDEGGASRFFYCAKANRKERKGNAHPTVKPLALCEYLARLIIQPKRETPRRLLVPFSGSGSEMIGALSAGWDHLTGIEKDDQFVATARQRLFKAKDEYTRPA</sequence>
<dbReference type="PRINTS" id="PR00508">
    <property type="entry name" value="S21N4MTFRASE"/>
</dbReference>
<dbReference type="Pfam" id="PF01555">
    <property type="entry name" value="N6_N4_Mtase"/>
    <property type="match status" value="1"/>
</dbReference>
<dbReference type="InterPro" id="IPR001091">
    <property type="entry name" value="RM_Methyltransferase"/>
</dbReference>
<evidence type="ECO:0000256" key="1">
    <source>
        <dbReference type="ARBA" id="ARBA00022603"/>
    </source>
</evidence>
<dbReference type="REBASE" id="356465">
    <property type="entry name" value="M.Pba66A1ORF61730P"/>
</dbReference>
<evidence type="ECO:0000313" key="7">
    <source>
        <dbReference type="Proteomes" id="UP000320421"/>
    </source>
</evidence>
<accession>A0A517PY79</accession>
<dbReference type="GO" id="GO:0008170">
    <property type="term" value="F:N-methyltransferase activity"/>
    <property type="evidence" value="ECO:0007669"/>
    <property type="project" value="InterPro"/>
</dbReference>
<protein>
    <recommendedName>
        <fullName evidence="3">Methyltransferase</fullName>
        <ecNumber evidence="3">2.1.1.-</ecNumber>
    </recommendedName>
</protein>
<feature type="domain" description="DNA methylase N-4/N-6" evidence="5">
    <location>
        <begin position="41"/>
        <end position="341"/>
    </location>
</feature>
<keyword evidence="2" id="KW-0808">Transferase</keyword>
<evidence type="ECO:0000256" key="3">
    <source>
        <dbReference type="RuleBase" id="RU362026"/>
    </source>
</evidence>
<dbReference type="Proteomes" id="UP000320421">
    <property type="component" value="Chromosome"/>
</dbReference>
<gene>
    <name evidence="6" type="ORF">HG66A1_61730</name>
</gene>
<dbReference type="GO" id="GO:0032259">
    <property type="term" value="P:methylation"/>
    <property type="evidence" value="ECO:0007669"/>
    <property type="project" value="UniProtKB-KW"/>
</dbReference>
<evidence type="ECO:0000259" key="5">
    <source>
        <dbReference type="Pfam" id="PF01555"/>
    </source>
</evidence>
<dbReference type="GO" id="GO:0003677">
    <property type="term" value="F:DNA binding"/>
    <property type="evidence" value="ECO:0007669"/>
    <property type="project" value="InterPro"/>
</dbReference>
<keyword evidence="7" id="KW-1185">Reference proteome</keyword>
<feature type="compositionally biased region" description="Basic residues" evidence="4">
    <location>
        <begin position="222"/>
        <end position="231"/>
    </location>
</feature>
<comment type="similarity">
    <text evidence="3">Belongs to the N(4)/N(6)-methyltransferase family.</text>
</comment>
<proteinExistence type="inferred from homology"/>
<evidence type="ECO:0000256" key="2">
    <source>
        <dbReference type="ARBA" id="ARBA00022679"/>
    </source>
</evidence>
<feature type="region of interest" description="Disordered" evidence="4">
    <location>
        <begin position="218"/>
        <end position="238"/>
    </location>
</feature>
<name>A0A517PY79_9PLAN</name>
<dbReference type="SUPFAM" id="SSF53335">
    <property type="entry name" value="S-adenosyl-L-methionine-dependent methyltransferases"/>
    <property type="match status" value="1"/>
</dbReference>
<dbReference type="Gene3D" id="3.40.50.150">
    <property type="entry name" value="Vaccinia Virus protein VP39"/>
    <property type="match status" value="1"/>
</dbReference>
<organism evidence="6 7">
    <name type="scientific">Gimesia chilikensis</name>
    <dbReference type="NCBI Taxonomy" id="2605989"/>
    <lineage>
        <taxon>Bacteria</taxon>
        <taxon>Pseudomonadati</taxon>
        <taxon>Planctomycetota</taxon>
        <taxon>Planctomycetia</taxon>
        <taxon>Planctomycetales</taxon>
        <taxon>Planctomycetaceae</taxon>
        <taxon>Gimesia</taxon>
    </lineage>
</organism>
<dbReference type="OrthoDB" id="264565at2"/>
<dbReference type="EMBL" id="CP036266">
    <property type="protein sequence ID" value="QDT24341.1"/>
    <property type="molecule type" value="Genomic_DNA"/>
</dbReference>